<reference evidence="4 5" key="1">
    <citation type="journal article" date="2010" name="Cell">
        <title>The genome of Naegleria gruberi illuminates early eukaryotic versatility.</title>
        <authorList>
            <person name="Fritz-Laylin L.K."/>
            <person name="Prochnik S.E."/>
            <person name="Ginger M.L."/>
            <person name="Dacks J.B."/>
            <person name="Carpenter M.L."/>
            <person name="Field M.C."/>
            <person name="Kuo A."/>
            <person name="Paredez A."/>
            <person name="Chapman J."/>
            <person name="Pham J."/>
            <person name="Shu S."/>
            <person name="Neupane R."/>
            <person name="Cipriano M."/>
            <person name="Mancuso J."/>
            <person name="Tu H."/>
            <person name="Salamov A."/>
            <person name="Lindquist E."/>
            <person name="Shapiro H."/>
            <person name="Lucas S."/>
            <person name="Grigoriev I.V."/>
            <person name="Cande W.Z."/>
            <person name="Fulton C."/>
            <person name="Rokhsar D.S."/>
            <person name="Dawson S.C."/>
        </authorList>
    </citation>
    <scope>NUCLEOTIDE SEQUENCE [LARGE SCALE GENOMIC DNA]</scope>
    <source>
        <strain evidence="4 5">NEG-M</strain>
    </source>
</reference>
<dbReference type="RefSeq" id="XP_002680481.1">
    <property type="nucleotide sequence ID" value="XM_002680435.1"/>
</dbReference>
<dbReference type="SMART" id="SM00185">
    <property type="entry name" value="ARM"/>
    <property type="match status" value="3"/>
</dbReference>
<protein>
    <submittedName>
        <fullName evidence="4">Predicted protein</fullName>
    </submittedName>
</protein>
<dbReference type="InterPro" id="IPR000225">
    <property type="entry name" value="Armadillo"/>
</dbReference>
<dbReference type="eggNOG" id="KOG0166">
    <property type="taxonomic scope" value="Eukaryota"/>
</dbReference>
<dbReference type="KEGG" id="ngr:NAEGRDRAFT_64263"/>
<evidence type="ECO:0000256" key="2">
    <source>
        <dbReference type="ARBA" id="ARBA00022448"/>
    </source>
</evidence>
<dbReference type="GeneID" id="8849367"/>
<evidence type="ECO:0000256" key="1">
    <source>
        <dbReference type="ARBA" id="ARBA00010394"/>
    </source>
</evidence>
<dbReference type="VEuPathDB" id="AmoebaDB:NAEGRDRAFT_64263"/>
<evidence type="ECO:0000313" key="4">
    <source>
        <dbReference type="EMBL" id="EFC47737.1"/>
    </source>
</evidence>
<dbReference type="STRING" id="5762.D2V602"/>
<gene>
    <name evidence="4" type="ORF">NAEGRDRAFT_64263</name>
</gene>
<dbReference type="GO" id="GO:0015031">
    <property type="term" value="P:protein transport"/>
    <property type="evidence" value="ECO:0007669"/>
    <property type="project" value="UniProtKB-KW"/>
</dbReference>
<organism evidence="5">
    <name type="scientific">Naegleria gruberi</name>
    <name type="common">Amoeba</name>
    <dbReference type="NCBI Taxonomy" id="5762"/>
    <lineage>
        <taxon>Eukaryota</taxon>
        <taxon>Discoba</taxon>
        <taxon>Heterolobosea</taxon>
        <taxon>Tetramitia</taxon>
        <taxon>Eutetramitia</taxon>
        <taxon>Vahlkampfiidae</taxon>
        <taxon>Naegleria</taxon>
    </lineage>
</organism>
<evidence type="ECO:0000313" key="5">
    <source>
        <dbReference type="Proteomes" id="UP000006671"/>
    </source>
</evidence>
<comment type="similarity">
    <text evidence="1">Belongs to the importin alpha family.</text>
</comment>
<keyword evidence="3" id="KW-0653">Protein transport</keyword>
<keyword evidence="5" id="KW-1185">Reference proteome</keyword>
<dbReference type="Proteomes" id="UP000006671">
    <property type="component" value="Unassembled WGS sequence"/>
</dbReference>
<name>D2V602_NAEGR</name>
<dbReference type="PANTHER" id="PTHR23316">
    <property type="entry name" value="IMPORTIN ALPHA"/>
    <property type="match status" value="1"/>
</dbReference>
<dbReference type="AlphaFoldDB" id="D2V602"/>
<dbReference type="InterPro" id="IPR016024">
    <property type="entry name" value="ARM-type_fold"/>
</dbReference>
<dbReference type="SUPFAM" id="SSF48371">
    <property type="entry name" value="ARM repeat"/>
    <property type="match status" value="1"/>
</dbReference>
<dbReference type="EMBL" id="GG738853">
    <property type="protein sequence ID" value="EFC47737.1"/>
    <property type="molecule type" value="Genomic_DNA"/>
</dbReference>
<accession>D2V602</accession>
<proteinExistence type="inferred from homology"/>
<dbReference type="Gene3D" id="1.25.10.10">
    <property type="entry name" value="Leucine-rich Repeat Variant"/>
    <property type="match status" value="1"/>
</dbReference>
<dbReference type="InParanoid" id="D2V602"/>
<evidence type="ECO:0000256" key="3">
    <source>
        <dbReference type="ARBA" id="ARBA00022927"/>
    </source>
</evidence>
<keyword evidence="2" id="KW-0813">Transport</keyword>
<dbReference type="InterPro" id="IPR011989">
    <property type="entry name" value="ARM-like"/>
</dbReference>
<sequence length="500" mass="57357">MLSQEDLNSVNTLNDDYEKRRLSKDRIKKQARKALIDHQRLKHFKTKNFLLRRVVLPFSEIEIERLAIYMNMEFNNYETIFESVKMIRLFSAGTDLHFSWIVKAGITKYLVDFLDVKYVSRYFNIQSDENFHIDDSSITNRISTAQLLALQYESVRSLTNIGRRTIEYVQHIVDLGCVPKLIMLVNACNDSEMQYQSILALDNINQNSHEIIEFRDTLLSHGYLDILINFINSNNNQLERIRNVTYSISILLSRNYTTAPVQYFEKAIPILSKMLHQSEISDGFLWDFSLLTDVEPAINQLVITSDTISKLVALLSDSSIHNQIPASRTISNICTDNTIQTEIALNSGLLEKVSIFLTSENNLLIREAFYILSSIPAEQIEGVVVNSKITPLFLETSKFNDNLFVKPGLFSFIETLCCRGNHKIINHLINLNVIEILHSGLCDEFLRVCLETLSNILQVEECKERAIQEMKHLNTFEKIKSEIQNADLTKSIGATLASLL</sequence>